<dbReference type="Proteomes" id="UP000823641">
    <property type="component" value="Unassembled WGS sequence"/>
</dbReference>
<name>A0A9D9HV08_9BACT</name>
<reference evidence="1" key="1">
    <citation type="submission" date="2020-10" db="EMBL/GenBank/DDBJ databases">
        <authorList>
            <person name="Gilroy R."/>
        </authorList>
    </citation>
    <scope>NUCLEOTIDE SEQUENCE</scope>
    <source>
        <strain evidence="1">G3-3990</strain>
    </source>
</reference>
<dbReference type="EMBL" id="JADIMG010000081">
    <property type="protein sequence ID" value="MBO8460378.1"/>
    <property type="molecule type" value="Genomic_DNA"/>
</dbReference>
<comment type="caution">
    <text evidence="1">The sequence shown here is derived from an EMBL/GenBank/DDBJ whole genome shotgun (WGS) entry which is preliminary data.</text>
</comment>
<reference evidence="1" key="2">
    <citation type="journal article" date="2021" name="PeerJ">
        <title>Extensive microbial diversity within the chicken gut microbiome revealed by metagenomics and culture.</title>
        <authorList>
            <person name="Gilroy R."/>
            <person name="Ravi A."/>
            <person name="Getino M."/>
            <person name="Pursley I."/>
            <person name="Horton D.L."/>
            <person name="Alikhan N.F."/>
            <person name="Baker D."/>
            <person name="Gharbi K."/>
            <person name="Hall N."/>
            <person name="Watson M."/>
            <person name="Adriaenssens E.M."/>
            <person name="Foster-Nyarko E."/>
            <person name="Jarju S."/>
            <person name="Secka A."/>
            <person name="Antonio M."/>
            <person name="Oren A."/>
            <person name="Chaudhuri R.R."/>
            <person name="La Ragione R."/>
            <person name="Hildebrand F."/>
            <person name="Pallen M.J."/>
        </authorList>
    </citation>
    <scope>NUCLEOTIDE SEQUENCE</scope>
    <source>
        <strain evidence="1">G3-3990</strain>
    </source>
</reference>
<dbReference type="PROSITE" id="PS51257">
    <property type="entry name" value="PROKAR_LIPOPROTEIN"/>
    <property type="match status" value="1"/>
</dbReference>
<proteinExistence type="predicted"/>
<dbReference type="AlphaFoldDB" id="A0A9D9HV08"/>
<sequence>MKKIFVFLVVTLIWTACGNSKESSETTVPIALLQDGVEVLSFHSKQRCPTCIAIENETRNLLNSSFSQQLADSTVVFRVFDLSEKENQQIAEHYQVSFSSLILVKYDAGKPTVCDLTEYAFSKARVAPDEFKAELAGRLEALLQ</sequence>
<dbReference type="InterPro" id="IPR047698">
    <property type="entry name" value="ArsF-like"/>
</dbReference>
<organism evidence="1 2">
    <name type="scientific">Candidatus Gallipaludibacter merdavium</name>
    <dbReference type="NCBI Taxonomy" id="2840839"/>
    <lineage>
        <taxon>Bacteria</taxon>
        <taxon>Pseudomonadati</taxon>
        <taxon>Bacteroidota</taxon>
        <taxon>Bacteroidia</taxon>
        <taxon>Bacteroidales</taxon>
        <taxon>Candidatus Gallipaludibacter</taxon>
    </lineage>
</organism>
<evidence type="ECO:0000313" key="1">
    <source>
        <dbReference type="EMBL" id="MBO8460378.1"/>
    </source>
</evidence>
<accession>A0A9D9HV08</accession>
<evidence type="ECO:0000313" key="2">
    <source>
        <dbReference type="Proteomes" id="UP000823641"/>
    </source>
</evidence>
<protein>
    <submittedName>
        <fullName evidence="1">Thioredoxin</fullName>
    </submittedName>
</protein>
<dbReference type="NCBIfam" id="NF040494">
    <property type="entry name" value="nitrored_ArsF"/>
    <property type="match status" value="1"/>
</dbReference>
<gene>
    <name evidence="1" type="ORF">IAA73_08620</name>
</gene>